<keyword evidence="3" id="KW-1185">Reference proteome</keyword>
<dbReference type="Proteomes" id="UP000719412">
    <property type="component" value="Unassembled WGS sequence"/>
</dbReference>
<name>A0A8J6HJM1_TENMO</name>
<proteinExistence type="predicted"/>
<dbReference type="AlphaFoldDB" id="A0A8J6HJM1"/>
<evidence type="ECO:0000256" key="1">
    <source>
        <dbReference type="SAM" id="SignalP"/>
    </source>
</evidence>
<reference evidence="2" key="1">
    <citation type="journal article" date="2020" name="J Insects Food Feed">
        <title>The yellow mealworm (Tenebrio molitor) genome: a resource for the emerging insects as food and feed industry.</title>
        <authorList>
            <person name="Eriksson T."/>
            <person name="Andere A."/>
            <person name="Kelstrup H."/>
            <person name="Emery V."/>
            <person name="Picard C."/>
        </authorList>
    </citation>
    <scope>NUCLEOTIDE SEQUENCE</scope>
    <source>
        <strain evidence="2">Stoneville</strain>
        <tissue evidence="2">Whole head</tissue>
    </source>
</reference>
<gene>
    <name evidence="2" type="ORF">GEV33_007989</name>
</gene>
<evidence type="ECO:0000313" key="2">
    <source>
        <dbReference type="EMBL" id="KAH0814803.1"/>
    </source>
</evidence>
<reference evidence="2" key="2">
    <citation type="submission" date="2021-08" db="EMBL/GenBank/DDBJ databases">
        <authorList>
            <person name="Eriksson T."/>
        </authorList>
    </citation>
    <scope>NUCLEOTIDE SEQUENCE</scope>
    <source>
        <strain evidence="2">Stoneville</strain>
        <tissue evidence="2">Whole head</tissue>
    </source>
</reference>
<accession>A0A8J6HJM1</accession>
<organism evidence="2 3">
    <name type="scientific">Tenebrio molitor</name>
    <name type="common">Yellow mealworm beetle</name>
    <dbReference type="NCBI Taxonomy" id="7067"/>
    <lineage>
        <taxon>Eukaryota</taxon>
        <taxon>Metazoa</taxon>
        <taxon>Ecdysozoa</taxon>
        <taxon>Arthropoda</taxon>
        <taxon>Hexapoda</taxon>
        <taxon>Insecta</taxon>
        <taxon>Pterygota</taxon>
        <taxon>Neoptera</taxon>
        <taxon>Endopterygota</taxon>
        <taxon>Coleoptera</taxon>
        <taxon>Polyphaga</taxon>
        <taxon>Cucujiformia</taxon>
        <taxon>Tenebrionidae</taxon>
        <taxon>Tenebrio</taxon>
    </lineage>
</organism>
<keyword evidence="1" id="KW-0732">Signal</keyword>
<dbReference type="EMBL" id="JABDTM020023908">
    <property type="protein sequence ID" value="KAH0814803.1"/>
    <property type="molecule type" value="Genomic_DNA"/>
</dbReference>
<feature type="chain" id="PRO_5035171749" evidence="1">
    <location>
        <begin position="25"/>
        <end position="214"/>
    </location>
</feature>
<comment type="caution">
    <text evidence="2">The sequence shown here is derived from an EMBL/GenBank/DDBJ whole genome shotgun (WGS) entry which is preliminary data.</text>
</comment>
<protein>
    <submittedName>
        <fullName evidence="2">Uncharacterized protein</fullName>
    </submittedName>
</protein>
<sequence length="214" mass="23687">MNRILMLVLESFLVAVLFGSGTDAFVVDRRSAASERNSDDYPDYQLGVKYDEYPLNAIKLELSFRVFSSCPAAKARWCKLPGLFLIRIGVASRCTCCTADSAPIRRIWKNFGHDKAWNIKGGSFRSIRSVISGRRDFEVSRPPTAALARNLRELAIKALPGPISVWPDDRQSILGDFDGGVVSLAAVGVCRFPLFSFDNRTIRIITLGVVGKII</sequence>
<feature type="signal peptide" evidence="1">
    <location>
        <begin position="1"/>
        <end position="24"/>
    </location>
</feature>
<evidence type="ECO:0000313" key="3">
    <source>
        <dbReference type="Proteomes" id="UP000719412"/>
    </source>
</evidence>